<dbReference type="EMBL" id="CP104013">
    <property type="protein sequence ID" value="UYP48763.1"/>
    <property type="molecule type" value="Genomic_DNA"/>
</dbReference>
<dbReference type="EC" id="1.1.1.369" evidence="3"/>
<dbReference type="InterPro" id="IPR000683">
    <property type="entry name" value="Gfo/Idh/MocA-like_OxRdtase_N"/>
</dbReference>
<protein>
    <submittedName>
        <fullName evidence="3">Inositol 2-dehydrogenase/D-chiro-inositol 3-dehydrogenase</fullName>
        <ecNumber evidence="3">1.1.1.369</ecNumber>
    </submittedName>
</protein>
<keyword evidence="4" id="KW-1185">Reference proteome</keyword>
<dbReference type="InterPro" id="IPR036291">
    <property type="entry name" value="NAD(P)-bd_dom_sf"/>
</dbReference>
<feature type="domain" description="Gfo/Idh/MocA-like oxidoreductase C-terminal" evidence="2">
    <location>
        <begin position="198"/>
        <end position="386"/>
    </location>
</feature>
<dbReference type="SUPFAM" id="SSF55347">
    <property type="entry name" value="Glyceraldehyde-3-phosphate dehydrogenase-like, C-terminal domain"/>
    <property type="match status" value="1"/>
</dbReference>
<organism evidence="3 4">
    <name type="scientific">Candidatus Lokiarchaeum ossiferum</name>
    <dbReference type="NCBI Taxonomy" id="2951803"/>
    <lineage>
        <taxon>Archaea</taxon>
        <taxon>Promethearchaeati</taxon>
        <taxon>Promethearchaeota</taxon>
        <taxon>Promethearchaeia</taxon>
        <taxon>Promethearchaeales</taxon>
        <taxon>Promethearchaeaceae</taxon>
        <taxon>Candidatus Lokiarchaeum</taxon>
    </lineage>
</organism>
<keyword evidence="3" id="KW-0560">Oxidoreductase</keyword>
<accession>A0ABY6HZ01</accession>
<dbReference type="InterPro" id="IPR004104">
    <property type="entry name" value="Gfo/Idh/MocA-like_OxRdtase_C"/>
</dbReference>
<proteinExistence type="predicted"/>
<dbReference type="PANTHER" id="PTHR43377">
    <property type="entry name" value="BILIVERDIN REDUCTASE A"/>
    <property type="match status" value="1"/>
</dbReference>
<dbReference type="SUPFAM" id="SSF51735">
    <property type="entry name" value="NAD(P)-binding Rossmann-fold domains"/>
    <property type="match status" value="1"/>
</dbReference>
<gene>
    <name evidence="3" type="ORF">NEF87_005048</name>
</gene>
<evidence type="ECO:0000313" key="4">
    <source>
        <dbReference type="Proteomes" id="UP001208689"/>
    </source>
</evidence>
<evidence type="ECO:0000313" key="3">
    <source>
        <dbReference type="EMBL" id="UYP48763.1"/>
    </source>
</evidence>
<evidence type="ECO:0000259" key="1">
    <source>
        <dbReference type="Pfam" id="PF01408"/>
    </source>
</evidence>
<dbReference type="Gene3D" id="3.30.360.10">
    <property type="entry name" value="Dihydrodipicolinate Reductase, domain 2"/>
    <property type="match status" value="1"/>
</dbReference>
<dbReference type="InterPro" id="IPR051450">
    <property type="entry name" value="Gfo/Idh/MocA_Oxidoreductases"/>
</dbReference>
<feature type="domain" description="Gfo/Idh/MocA-like oxidoreductase N-terminal" evidence="1">
    <location>
        <begin position="13"/>
        <end position="150"/>
    </location>
</feature>
<dbReference type="Proteomes" id="UP001208689">
    <property type="component" value="Chromosome"/>
</dbReference>
<dbReference type="PANTHER" id="PTHR43377:SF1">
    <property type="entry name" value="BILIVERDIN REDUCTASE A"/>
    <property type="match status" value="1"/>
</dbReference>
<dbReference type="Pfam" id="PF01408">
    <property type="entry name" value="GFO_IDH_MocA"/>
    <property type="match status" value="1"/>
</dbReference>
<name>A0ABY6HZ01_9ARCH</name>
<dbReference type="Pfam" id="PF02894">
    <property type="entry name" value="GFO_IDH_MocA_C"/>
    <property type="match status" value="1"/>
</dbReference>
<reference evidence="3" key="1">
    <citation type="submission" date="2022-09" db="EMBL/GenBank/DDBJ databases">
        <title>Actin cytoskeleton and complex cell architecture in an #Asgard archaeon.</title>
        <authorList>
            <person name="Ponce Toledo R.I."/>
            <person name="Schleper C."/>
            <person name="Rodrigues Oliveira T."/>
            <person name="Wollweber F."/>
            <person name="Xu J."/>
            <person name="Rittmann S."/>
            <person name="Klingl A."/>
            <person name="Pilhofer M."/>
        </authorList>
    </citation>
    <scope>NUCLEOTIDE SEQUENCE</scope>
    <source>
        <strain evidence="3">B-35</strain>
    </source>
</reference>
<sequence>MMETKQKKETRRINIGIIGCGHISQNHIFSLTLVEANARKIWKWKESEIKIRPHLYAYADILEDAVKNMAKSFPIDKQFVGKNAGFELIEDPDVHAVFILTPTYLHKEFVLAALNQGKHVFCEKPLCFPPSEIDAIIKARDSNHVVFQPGLVMRSTSPIHYLQLLTEQNKVKWGKPMNIVFRDSQQKPYLGELEVHNSTWRKDQTQAYSGILFEHVIHDIDGMISIFGEVEEVYAKINYFAGHPGIEDSVASIITFKNGINLSISAMWNDLDYDCRYYEIYFEKARITIISDGRSKKLAEIKLLYLDEAEIELDLEKMDEYFFSKIGLPHVKAEVSGPYYAEDLRFINAIVKNNIKSEITAESAKYAHEIIEACYESGRKGVPIKIQPFLN</sequence>
<evidence type="ECO:0000259" key="2">
    <source>
        <dbReference type="Pfam" id="PF02894"/>
    </source>
</evidence>
<dbReference type="Gene3D" id="3.40.50.720">
    <property type="entry name" value="NAD(P)-binding Rossmann-like Domain"/>
    <property type="match status" value="1"/>
</dbReference>
<dbReference type="GO" id="GO:0016491">
    <property type="term" value="F:oxidoreductase activity"/>
    <property type="evidence" value="ECO:0007669"/>
    <property type="project" value="UniProtKB-KW"/>
</dbReference>